<evidence type="ECO:0008006" key="3">
    <source>
        <dbReference type="Google" id="ProtNLM"/>
    </source>
</evidence>
<organism evidence="1 2">
    <name type="scientific">Pyxidicoccus parkwayensis</name>
    <dbReference type="NCBI Taxonomy" id="2813578"/>
    <lineage>
        <taxon>Bacteria</taxon>
        <taxon>Pseudomonadati</taxon>
        <taxon>Myxococcota</taxon>
        <taxon>Myxococcia</taxon>
        <taxon>Myxococcales</taxon>
        <taxon>Cystobacterineae</taxon>
        <taxon>Myxococcaceae</taxon>
        <taxon>Pyxidicoccus</taxon>
    </lineage>
</organism>
<evidence type="ECO:0000313" key="1">
    <source>
        <dbReference type="EMBL" id="QSQ20437.1"/>
    </source>
</evidence>
<protein>
    <recommendedName>
        <fullName evidence="3">Lipoprotein</fullName>
    </recommendedName>
</protein>
<evidence type="ECO:0000313" key="2">
    <source>
        <dbReference type="Proteomes" id="UP000662747"/>
    </source>
</evidence>
<proteinExistence type="predicted"/>
<dbReference type="EMBL" id="CP071090">
    <property type="protein sequence ID" value="QSQ20437.1"/>
    <property type="molecule type" value="Genomic_DNA"/>
</dbReference>
<dbReference type="RefSeq" id="WP_206722017.1">
    <property type="nucleotide sequence ID" value="NZ_CP071090.1"/>
</dbReference>
<name>A0ABX7NSH1_9BACT</name>
<dbReference type="Proteomes" id="UP000662747">
    <property type="component" value="Chromosome"/>
</dbReference>
<gene>
    <name evidence="1" type="ORF">JY651_35050</name>
</gene>
<accession>A0ABX7NSH1</accession>
<sequence>MRRILGVMWLGTALLVSCGGGGDDEGSNEPPPRVVCDVTVSGAVTGTPGCADATLVYFGASDDFTLTLETAPGSAPVMIIRPSVNGRPSVGVFDGPSTEMDCGVSVRQGSKAWYAYYEDPRSGASLRGSCKMTLTQVEEYGNSGSVVSYRFQGTLQAHLVGLESSGATGTVDLATTFSF</sequence>
<reference evidence="1 2" key="1">
    <citation type="submission" date="2021-02" db="EMBL/GenBank/DDBJ databases">
        <title>De Novo genome assembly of isolated myxobacteria.</title>
        <authorList>
            <person name="Stevens D.C."/>
        </authorList>
    </citation>
    <scope>NUCLEOTIDE SEQUENCE [LARGE SCALE GENOMIC DNA]</scope>
    <source>
        <strain evidence="2">SCPEA02</strain>
    </source>
</reference>
<dbReference type="PROSITE" id="PS51257">
    <property type="entry name" value="PROKAR_LIPOPROTEIN"/>
    <property type="match status" value="1"/>
</dbReference>
<keyword evidence="2" id="KW-1185">Reference proteome</keyword>